<dbReference type="Proteomes" id="UP000004980">
    <property type="component" value="Unassembled WGS sequence"/>
</dbReference>
<proteinExistence type="predicted"/>
<organism evidence="2 3">
    <name type="scientific">Paraburkholderia hospita</name>
    <dbReference type="NCBI Taxonomy" id="169430"/>
    <lineage>
        <taxon>Bacteria</taxon>
        <taxon>Pseudomonadati</taxon>
        <taxon>Pseudomonadota</taxon>
        <taxon>Betaproteobacteria</taxon>
        <taxon>Burkholderiales</taxon>
        <taxon>Burkholderiaceae</taxon>
        <taxon>Paraburkholderia</taxon>
    </lineage>
</organism>
<sequence>MKEGRSEIGREAHMRQTVIGVYDSYVDACSAQRALCEAGVAQADISLYSTSVSTPVEKGPRVYTPGSGGLRHQTPVFDQLEQLFARLFESGEYPPEAEDYREFIRRGGTIVSADVSEMQVDLARNVMRRMGAADIEERVNAWRNGSGKADIAMDSLHRGSATAGEPAAQLRSSTSEPSGAASAEATPMLREGGDTTETTERRMAFATGESEAPASLRDTSSAHVVPPATGDGTWKEEPRDTAYPATVSGMQQVTTRSAEPETLPSMQQTQRQVSAVPDVGLARTSSDVSAQLKGSVTHTSDSTTSAVHAERSRTTGLVGDPIMGTPLEDPYDDEFRKDFDAHYADAGSSYDEYRRAYTHGATLGQDERYREQDWQRVESSAREDWESRYPESGWERFKAAVRHGWERVTGH</sequence>
<dbReference type="EMBL" id="AKAU01000256">
    <property type="protein sequence ID" value="EIM95067.1"/>
    <property type="molecule type" value="Genomic_DNA"/>
</dbReference>
<feature type="region of interest" description="Disordered" evidence="1">
    <location>
        <begin position="290"/>
        <end position="325"/>
    </location>
</feature>
<evidence type="ECO:0000313" key="2">
    <source>
        <dbReference type="EMBL" id="EIM95067.1"/>
    </source>
</evidence>
<accession>A0ABN0F8Z6</accession>
<feature type="region of interest" description="Disordered" evidence="1">
    <location>
        <begin position="159"/>
        <end position="239"/>
    </location>
</feature>
<protein>
    <submittedName>
        <fullName evidence="2">Uncharacterized protein</fullName>
    </submittedName>
</protein>
<reference evidence="2 3" key="1">
    <citation type="journal article" date="2012" name="J. Bacteriol.">
        <title>Draft Genome Sequence of the Soil Bacterium Burkholderia terrae Strain BS001, Which Interacts with Fungal Surface Structures.</title>
        <authorList>
            <person name="Nazir R."/>
            <person name="Hansen M.A."/>
            <person name="Sorensen S."/>
            <person name="van Elsas J.D."/>
        </authorList>
    </citation>
    <scope>NUCLEOTIDE SEQUENCE [LARGE SCALE GENOMIC DNA]</scope>
    <source>
        <strain evidence="2 3">BS001</strain>
    </source>
</reference>
<name>A0ABN0F8Z6_9BURK</name>
<feature type="compositionally biased region" description="Polar residues" evidence="1">
    <location>
        <begin position="290"/>
        <end position="306"/>
    </location>
</feature>
<keyword evidence="3" id="KW-1185">Reference proteome</keyword>
<gene>
    <name evidence="2" type="ORF">WQE_40844</name>
</gene>
<comment type="caution">
    <text evidence="2">The sequence shown here is derived from an EMBL/GenBank/DDBJ whole genome shotgun (WGS) entry which is preliminary data.</text>
</comment>
<evidence type="ECO:0000313" key="3">
    <source>
        <dbReference type="Proteomes" id="UP000004980"/>
    </source>
</evidence>
<evidence type="ECO:0000256" key="1">
    <source>
        <dbReference type="SAM" id="MobiDB-lite"/>
    </source>
</evidence>